<keyword evidence="4" id="KW-0812">Transmembrane</keyword>
<feature type="transmembrane region" description="Helical" evidence="4">
    <location>
        <begin position="28"/>
        <end position="48"/>
    </location>
</feature>
<keyword evidence="4" id="KW-1133">Transmembrane helix</keyword>
<dbReference type="PANTHER" id="PTHR32099">
    <property type="entry name" value="CYSTEINE-RICH REPEAT SECRETORY PROTEIN"/>
    <property type="match status" value="1"/>
</dbReference>
<feature type="domain" description="Gnk2-homologous" evidence="5">
    <location>
        <begin position="150"/>
        <end position="259"/>
    </location>
</feature>
<dbReference type="InterPro" id="IPR038408">
    <property type="entry name" value="GNK2_sf"/>
</dbReference>
<feature type="region of interest" description="Disordered" evidence="3">
    <location>
        <begin position="270"/>
        <end position="295"/>
    </location>
</feature>
<dbReference type="InterPro" id="IPR002902">
    <property type="entry name" value="GNK2"/>
</dbReference>
<keyword evidence="1" id="KW-0732">Signal</keyword>
<keyword evidence="4" id="KW-0472">Membrane</keyword>
<dbReference type="PANTHER" id="PTHR32099:SF99">
    <property type="entry name" value="GNK2-LIKE DOMAIN-CONTAINING PROTEIN"/>
    <property type="match status" value="1"/>
</dbReference>
<gene>
    <name evidence="6" type="ORF">E3N88_00626</name>
</gene>
<dbReference type="Gene3D" id="3.30.430.20">
    <property type="entry name" value="Gnk2 domain, C-X8-C-X2-C motif"/>
    <property type="match status" value="2"/>
</dbReference>
<feature type="domain" description="Gnk2-homologous" evidence="5">
    <location>
        <begin position="43"/>
        <end position="145"/>
    </location>
</feature>
<feature type="compositionally biased region" description="Polar residues" evidence="3">
    <location>
        <begin position="275"/>
        <end position="295"/>
    </location>
</feature>
<organism evidence="6 7">
    <name type="scientific">Mikania micrantha</name>
    <name type="common">bitter vine</name>
    <dbReference type="NCBI Taxonomy" id="192012"/>
    <lineage>
        <taxon>Eukaryota</taxon>
        <taxon>Viridiplantae</taxon>
        <taxon>Streptophyta</taxon>
        <taxon>Embryophyta</taxon>
        <taxon>Tracheophyta</taxon>
        <taxon>Spermatophyta</taxon>
        <taxon>Magnoliopsida</taxon>
        <taxon>eudicotyledons</taxon>
        <taxon>Gunneridae</taxon>
        <taxon>Pentapetalae</taxon>
        <taxon>asterids</taxon>
        <taxon>campanulids</taxon>
        <taxon>Asterales</taxon>
        <taxon>Asteraceae</taxon>
        <taxon>Asteroideae</taxon>
        <taxon>Heliantheae alliance</taxon>
        <taxon>Eupatorieae</taxon>
        <taxon>Mikania</taxon>
    </lineage>
</organism>
<dbReference type="EMBL" id="SZYD01000001">
    <property type="protein sequence ID" value="KAD7477490.1"/>
    <property type="molecule type" value="Genomic_DNA"/>
</dbReference>
<comment type="caution">
    <text evidence="6">The sequence shown here is derived from an EMBL/GenBank/DDBJ whole genome shotgun (WGS) entry which is preliminary data.</text>
</comment>
<keyword evidence="7" id="KW-1185">Reference proteome</keyword>
<dbReference type="Pfam" id="PF01657">
    <property type="entry name" value="Stress-antifung"/>
    <property type="match status" value="2"/>
</dbReference>
<protein>
    <recommendedName>
        <fullName evidence="5">Gnk2-homologous domain-containing protein</fullName>
    </recommendedName>
</protein>
<evidence type="ECO:0000256" key="4">
    <source>
        <dbReference type="SAM" id="Phobius"/>
    </source>
</evidence>
<evidence type="ECO:0000256" key="2">
    <source>
        <dbReference type="ARBA" id="ARBA00022737"/>
    </source>
</evidence>
<proteinExistence type="predicted"/>
<evidence type="ECO:0000256" key="1">
    <source>
        <dbReference type="ARBA" id="ARBA00022729"/>
    </source>
</evidence>
<evidence type="ECO:0000313" key="7">
    <source>
        <dbReference type="Proteomes" id="UP000326396"/>
    </source>
</evidence>
<evidence type="ECO:0000256" key="3">
    <source>
        <dbReference type="SAM" id="MobiDB-lite"/>
    </source>
</evidence>
<name>A0A5N6Q1C1_9ASTR</name>
<dbReference type="PROSITE" id="PS51473">
    <property type="entry name" value="GNK2"/>
    <property type="match status" value="2"/>
</dbReference>
<dbReference type="FunFam" id="3.30.430.20:FF:000002">
    <property type="entry name" value="Cysteine-rich receptor-like protein kinase 10"/>
    <property type="match status" value="1"/>
</dbReference>
<accession>A0A5N6Q1C1</accession>
<sequence length="295" mass="32415">MRLTIYHKPEAVYNVPQLTMPTHTGKHVLWLCFMSVLLIKTTGFIYYFCEQYGNYTTNSIYQTNLDTALSTLPNTNTGLGFFNHSVGQGIDTVNSAALCRGDVEPDLCLACLNDSVARLRELCPNQKGAVGYYVNCWLKYTNTTISQNPPHSVRLISNVQNASDRDRFDVSSGSLLNSLITEAAAGDLLRKFACRNTSGSGSGSTIIYGLVQCVPDLTQVTCSSCLKDAIDSFVSQFSWSIGGRFLQPMCNFRYEIYPFFNVTSPPPLPLPPPTQISQATPPVSSPPQGTNYSIL</sequence>
<reference evidence="6 7" key="1">
    <citation type="submission" date="2019-05" db="EMBL/GenBank/DDBJ databases">
        <title>Mikania micrantha, genome provides insights into the molecular mechanism of rapid growth.</title>
        <authorList>
            <person name="Liu B."/>
        </authorList>
    </citation>
    <scope>NUCLEOTIDE SEQUENCE [LARGE SCALE GENOMIC DNA]</scope>
    <source>
        <strain evidence="6">NLD-2019</strain>
        <tissue evidence="6">Leaf</tissue>
    </source>
</reference>
<evidence type="ECO:0000313" key="6">
    <source>
        <dbReference type="EMBL" id="KAD7477490.1"/>
    </source>
</evidence>
<dbReference type="CDD" id="cd23509">
    <property type="entry name" value="Gnk2-like"/>
    <property type="match status" value="2"/>
</dbReference>
<evidence type="ECO:0000259" key="5">
    <source>
        <dbReference type="PROSITE" id="PS51473"/>
    </source>
</evidence>
<dbReference type="OrthoDB" id="1909574at2759"/>
<keyword evidence="2" id="KW-0677">Repeat</keyword>
<dbReference type="Proteomes" id="UP000326396">
    <property type="component" value="Linkage Group LG1"/>
</dbReference>
<dbReference type="AlphaFoldDB" id="A0A5N6Q1C1"/>